<dbReference type="SMART" id="SM00842">
    <property type="entry name" value="FtsA"/>
    <property type="match status" value="1"/>
</dbReference>
<evidence type="ECO:0000259" key="6">
    <source>
        <dbReference type="SMART" id="SM00842"/>
    </source>
</evidence>
<dbReference type="EMBL" id="VIGC01000011">
    <property type="protein sequence ID" value="TQE95837.1"/>
    <property type="molecule type" value="Genomic_DNA"/>
</dbReference>
<evidence type="ECO:0000313" key="8">
    <source>
        <dbReference type="Proteomes" id="UP000317371"/>
    </source>
</evidence>
<comment type="similarity">
    <text evidence="5">Belongs to the FtsA/MreB family.</text>
</comment>
<dbReference type="Pfam" id="PF14450">
    <property type="entry name" value="FtsA"/>
    <property type="match status" value="1"/>
</dbReference>
<dbReference type="AlphaFoldDB" id="A0A540VGG2"/>
<dbReference type="NCBIfam" id="TIGR01174">
    <property type="entry name" value="ftsA"/>
    <property type="match status" value="1"/>
</dbReference>
<dbReference type="Gene3D" id="3.30.420.40">
    <property type="match status" value="2"/>
</dbReference>
<sequence>MGLLGRWLQFAGKKTEFGSCQAATGGRQDLRTDHRCSLCSSALCTLNRPAGGGGQASSRGIRCTHSWRVWANQRGVVVQEFISAIDIGTTKVCALTAAVTHDSLGNLALRVLGVGQAVSRGIRRGVVVNVKDATACVGEAVEKCEEDAGQPILSAYVGIAGSHISTLNSKGMSPVDHRQGVTGQDMQRALEGARAVALPENQEVIHTIARQWTVDSQGAVQYPLGMSAYRLEVDAHIVTGSSTAVNNLAQCVLSHNIDIDELVLEPLASNEAVLRPEERQMGVAVVDLGGGTTDIAIFIEDGLCHTVILDLGGNHLTNDLAVGLHAPFETAEELKLRYGTVLPDRVAADEKVWATVFGERSERSFSRRFISEILEARACEILEIVREKLEESGYYDRLPAGIVLTGGSSQLHGLTELGREIFGMPVRVGAPSARLPIGGLTRTLLSPTYATSVGLLLWGLHEDARSVHRRFSADSPSPHTQWVGQAMRWLRNLLPG</sequence>
<dbReference type="Gene3D" id="3.30.1490.110">
    <property type="match status" value="1"/>
</dbReference>
<keyword evidence="8" id="KW-1185">Reference proteome</keyword>
<dbReference type="GO" id="GO:0032153">
    <property type="term" value="C:cell division site"/>
    <property type="evidence" value="ECO:0007669"/>
    <property type="project" value="UniProtKB-UniRule"/>
</dbReference>
<proteinExistence type="inferred from homology"/>
<dbReference type="Pfam" id="PF02491">
    <property type="entry name" value="SHS2_FTSA"/>
    <property type="match status" value="1"/>
</dbReference>
<comment type="subunit">
    <text evidence="5">Self-interacts. Interacts with FtsZ.</text>
</comment>
<dbReference type="PANTHER" id="PTHR32432:SF4">
    <property type="entry name" value="CELL DIVISION PROTEIN FTSA"/>
    <property type="match status" value="1"/>
</dbReference>
<dbReference type="GO" id="GO:0009898">
    <property type="term" value="C:cytoplasmic side of plasma membrane"/>
    <property type="evidence" value="ECO:0007669"/>
    <property type="project" value="UniProtKB-UniRule"/>
</dbReference>
<dbReference type="InterPro" id="IPR050696">
    <property type="entry name" value="FtsA/MreB"/>
</dbReference>
<name>A0A540VGG2_9CHLR</name>
<dbReference type="Proteomes" id="UP000317371">
    <property type="component" value="Unassembled WGS sequence"/>
</dbReference>
<dbReference type="FunCoup" id="A0A540VGG2">
    <property type="interactions" value="224"/>
</dbReference>
<keyword evidence="2 5" id="KW-0132">Cell division</keyword>
<evidence type="ECO:0000256" key="5">
    <source>
        <dbReference type="HAMAP-Rule" id="MF_02033"/>
    </source>
</evidence>
<evidence type="ECO:0000313" key="7">
    <source>
        <dbReference type="EMBL" id="TQE95837.1"/>
    </source>
</evidence>
<comment type="subcellular location">
    <subcellularLocation>
        <location evidence="5">Cell membrane</location>
        <topology evidence="5">Peripheral membrane protein</topology>
        <orientation evidence="5">Cytoplasmic side</orientation>
    </subcellularLocation>
    <text evidence="5">Localizes to the Z ring in an FtsZ-dependent manner. Targeted to the membrane through a conserved C-terminal amphipathic helix.</text>
</comment>
<evidence type="ECO:0000256" key="1">
    <source>
        <dbReference type="ARBA" id="ARBA00022475"/>
    </source>
</evidence>
<feature type="domain" description="SHS2" evidence="6">
    <location>
        <begin position="82"/>
        <end position="273"/>
    </location>
</feature>
<dbReference type="CDD" id="cd24048">
    <property type="entry name" value="ASKHA_NBD_FtsA"/>
    <property type="match status" value="1"/>
</dbReference>
<reference evidence="7 8" key="1">
    <citation type="submission" date="2019-06" db="EMBL/GenBank/DDBJ databases">
        <title>Genome sequence of Litorilinea aerophila BAA-2444.</title>
        <authorList>
            <person name="Maclea K.S."/>
            <person name="Maurais E.G."/>
            <person name="Iannazzi L.C."/>
        </authorList>
    </citation>
    <scope>NUCLEOTIDE SEQUENCE [LARGE SCALE GENOMIC DNA]</scope>
    <source>
        <strain evidence="7 8">ATCC BAA-2444</strain>
    </source>
</reference>
<dbReference type="OrthoDB" id="9768127at2"/>
<dbReference type="GO" id="GO:0043093">
    <property type="term" value="P:FtsZ-dependent cytokinesis"/>
    <property type="evidence" value="ECO:0007669"/>
    <property type="project" value="UniProtKB-UniRule"/>
</dbReference>
<dbReference type="InterPro" id="IPR043129">
    <property type="entry name" value="ATPase_NBD"/>
</dbReference>
<dbReference type="SUPFAM" id="SSF53067">
    <property type="entry name" value="Actin-like ATPase domain"/>
    <property type="match status" value="2"/>
</dbReference>
<gene>
    <name evidence="5 7" type="primary">ftsA</name>
    <name evidence="7" type="ORF">FKZ61_10400</name>
</gene>
<accession>A0A540VGG2</accession>
<evidence type="ECO:0000256" key="4">
    <source>
        <dbReference type="ARBA" id="ARBA00023306"/>
    </source>
</evidence>
<dbReference type="InterPro" id="IPR020823">
    <property type="entry name" value="Cell_div_FtsA"/>
</dbReference>
<dbReference type="HAMAP" id="MF_02033">
    <property type="entry name" value="FtsA"/>
    <property type="match status" value="1"/>
</dbReference>
<evidence type="ECO:0000256" key="2">
    <source>
        <dbReference type="ARBA" id="ARBA00022618"/>
    </source>
</evidence>
<keyword evidence="3 5" id="KW-0472">Membrane</keyword>
<comment type="function">
    <text evidence="5">Cell division protein that is involved in the assembly of the Z ring. May serve as a membrane anchor for the Z ring.</text>
</comment>
<dbReference type="PANTHER" id="PTHR32432">
    <property type="entry name" value="CELL DIVISION PROTEIN FTSA-RELATED"/>
    <property type="match status" value="1"/>
</dbReference>
<comment type="caution">
    <text evidence="7">The sequence shown here is derived from an EMBL/GenBank/DDBJ whole genome shotgun (WGS) entry which is preliminary data.</text>
</comment>
<keyword evidence="1 5" id="KW-1003">Cell membrane</keyword>
<keyword evidence="4 5" id="KW-0131">Cell cycle</keyword>
<dbReference type="InterPro" id="IPR003494">
    <property type="entry name" value="SHS2_FtsA"/>
</dbReference>
<organism evidence="7 8">
    <name type="scientific">Litorilinea aerophila</name>
    <dbReference type="NCBI Taxonomy" id="1204385"/>
    <lineage>
        <taxon>Bacteria</taxon>
        <taxon>Bacillati</taxon>
        <taxon>Chloroflexota</taxon>
        <taxon>Caldilineae</taxon>
        <taxon>Caldilineales</taxon>
        <taxon>Caldilineaceae</taxon>
        <taxon>Litorilinea</taxon>
    </lineage>
</organism>
<evidence type="ECO:0000256" key="3">
    <source>
        <dbReference type="ARBA" id="ARBA00023136"/>
    </source>
</evidence>
<protein>
    <recommendedName>
        <fullName evidence="5">Cell division protein FtsA</fullName>
    </recommendedName>
</protein>
<dbReference type="InParanoid" id="A0A540VGG2"/>